<name>A0AAV9SPF5_9TELE</name>
<protein>
    <submittedName>
        <fullName evidence="2">Uncharacterized protein</fullName>
    </submittedName>
</protein>
<accession>A0AAV9SPF5</accession>
<organism evidence="2 3">
    <name type="scientific">Crenichthys baileyi</name>
    <name type="common">White River springfish</name>
    <dbReference type="NCBI Taxonomy" id="28760"/>
    <lineage>
        <taxon>Eukaryota</taxon>
        <taxon>Metazoa</taxon>
        <taxon>Chordata</taxon>
        <taxon>Craniata</taxon>
        <taxon>Vertebrata</taxon>
        <taxon>Euteleostomi</taxon>
        <taxon>Actinopterygii</taxon>
        <taxon>Neopterygii</taxon>
        <taxon>Teleostei</taxon>
        <taxon>Neoteleostei</taxon>
        <taxon>Acanthomorphata</taxon>
        <taxon>Ovalentaria</taxon>
        <taxon>Atherinomorphae</taxon>
        <taxon>Cyprinodontiformes</taxon>
        <taxon>Goodeidae</taxon>
        <taxon>Crenichthys</taxon>
    </lineage>
</organism>
<feature type="region of interest" description="Disordered" evidence="1">
    <location>
        <begin position="50"/>
        <end position="71"/>
    </location>
</feature>
<gene>
    <name evidence="2" type="ORF">CRENBAI_017031</name>
</gene>
<proteinExistence type="predicted"/>
<feature type="compositionally biased region" description="Basic residues" evidence="1">
    <location>
        <begin position="58"/>
        <end position="67"/>
    </location>
</feature>
<evidence type="ECO:0000313" key="3">
    <source>
        <dbReference type="Proteomes" id="UP001311232"/>
    </source>
</evidence>
<keyword evidence="3" id="KW-1185">Reference proteome</keyword>
<dbReference type="EMBL" id="JAHHUM010000039">
    <property type="protein sequence ID" value="KAK5623264.1"/>
    <property type="molecule type" value="Genomic_DNA"/>
</dbReference>
<reference evidence="2 3" key="1">
    <citation type="submission" date="2021-06" db="EMBL/GenBank/DDBJ databases">
        <authorList>
            <person name="Palmer J.M."/>
        </authorList>
    </citation>
    <scope>NUCLEOTIDE SEQUENCE [LARGE SCALE GENOMIC DNA]</scope>
    <source>
        <strain evidence="2 3">MEX-2019</strain>
        <tissue evidence="2">Muscle</tissue>
    </source>
</reference>
<evidence type="ECO:0000313" key="2">
    <source>
        <dbReference type="EMBL" id="KAK5623264.1"/>
    </source>
</evidence>
<dbReference type="AlphaFoldDB" id="A0AAV9SPF5"/>
<evidence type="ECO:0000256" key="1">
    <source>
        <dbReference type="SAM" id="MobiDB-lite"/>
    </source>
</evidence>
<comment type="caution">
    <text evidence="2">The sequence shown here is derived from an EMBL/GenBank/DDBJ whole genome shotgun (WGS) entry which is preliminary data.</text>
</comment>
<dbReference type="Proteomes" id="UP001311232">
    <property type="component" value="Unassembled WGS sequence"/>
</dbReference>
<sequence>MTADLTTVQQIVTEDTKETVCRVLHSIKIKAASSIEGPRSQALLDLCSDRGSLAPPPPRHRGARRSNPHVPTRWQCEPPFIHCLVMLSSVLARNVPNLAEIQPS</sequence>